<evidence type="ECO:0000256" key="4">
    <source>
        <dbReference type="ARBA" id="ARBA00022989"/>
    </source>
</evidence>
<evidence type="ECO:0000256" key="3">
    <source>
        <dbReference type="ARBA" id="ARBA00022692"/>
    </source>
</evidence>
<comment type="subcellular location">
    <subcellularLocation>
        <location evidence="1">Cell membrane</location>
        <topology evidence="1">Multi-pass membrane protein</topology>
    </subcellularLocation>
</comment>
<dbReference type="SUPFAM" id="SSF81342">
    <property type="entry name" value="Transmembrane di-heme cytochromes"/>
    <property type="match status" value="1"/>
</dbReference>
<gene>
    <name evidence="8" type="ORF">CO662_22910</name>
</gene>
<protein>
    <submittedName>
        <fullName evidence="8">Thioredoxin reductase</fullName>
    </submittedName>
</protein>
<keyword evidence="5 6" id="KW-0472">Membrane</keyword>
<organism evidence="8 9">
    <name type="scientific">Rhizobium anhuiense</name>
    <dbReference type="NCBI Taxonomy" id="1184720"/>
    <lineage>
        <taxon>Bacteria</taxon>
        <taxon>Pseudomonadati</taxon>
        <taxon>Pseudomonadota</taxon>
        <taxon>Alphaproteobacteria</taxon>
        <taxon>Hyphomicrobiales</taxon>
        <taxon>Rhizobiaceae</taxon>
        <taxon>Rhizobium/Agrobacterium group</taxon>
        <taxon>Rhizobium</taxon>
    </lineage>
</organism>
<dbReference type="PANTHER" id="PTHR30485">
    <property type="entry name" value="NI/FE-HYDROGENASE 1 B-TYPE CYTOCHROME SUBUNIT"/>
    <property type="match status" value="1"/>
</dbReference>
<dbReference type="Gene3D" id="1.20.950.20">
    <property type="entry name" value="Transmembrane di-heme cytochromes, Chain C"/>
    <property type="match status" value="1"/>
</dbReference>
<evidence type="ECO:0000259" key="7">
    <source>
        <dbReference type="Pfam" id="PF01292"/>
    </source>
</evidence>
<evidence type="ECO:0000313" key="8">
    <source>
        <dbReference type="EMBL" id="PDS49646.1"/>
    </source>
</evidence>
<feature type="transmembrane region" description="Helical" evidence="6">
    <location>
        <begin position="167"/>
        <end position="190"/>
    </location>
</feature>
<evidence type="ECO:0000256" key="1">
    <source>
        <dbReference type="ARBA" id="ARBA00004651"/>
    </source>
</evidence>
<keyword evidence="9" id="KW-1185">Reference proteome</keyword>
<dbReference type="InterPro" id="IPR011577">
    <property type="entry name" value="Cyt_b561_bac/Ni-Hgenase"/>
</dbReference>
<evidence type="ECO:0000256" key="6">
    <source>
        <dbReference type="SAM" id="Phobius"/>
    </source>
</evidence>
<feature type="transmembrane region" description="Helical" evidence="6">
    <location>
        <begin position="21"/>
        <end position="44"/>
    </location>
</feature>
<dbReference type="InterPro" id="IPR051542">
    <property type="entry name" value="Hydrogenase_cytochrome"/>
</dbReference>
<dbReference type="Proteomes" id="UP000219972">
    <property type="component" value="Unassembled WGS sequence"/>
</dbReference>
<accession>A0ABX4J3A4</accession>
<reference evidence="8 9" key="1">
    <citation type="submission" date="2017-09" db="EMBL/GenBank/DDBJ databases">
        <title>Comparative genomics of rhizobia isolated from Phaseolus vulgaris in China.</title>
        <authorList>
            <person name="Tong W."/>
        </authorList>
    </citation>
    <scope>NUCLEOTIDE SEQUENCE [LARGE SCALE GENOMIC DNA]</scope>
    <source>
        <strain evidence="8 9">Y27</strain>
    </source>
</reference>
<feature type="transmembrane region" description="Helical" evidence="6">
    <location>
        <begin position="64"/>
        <end position="86"/>
    </location>
</feature>
<name>A0ABX4J3A4_9HYPH</name>
<proteinExistence type="predicted"/>
<dbReference type="RefSeq" id="WP_097544088.1">
    <property type="nucleotide sequence ID" value="NZ_NWSK01000026.1"/>
</dbReference>
<dbReference type="EMBL" id="NWSL01000015">
    <property type="protein sequence ID" value="PDS49646.1"/>
    <property type="molecule type" value="Genomic_DNA"/>
</dbReference>
<dbReference type="Pfam" id="PF01292">
    <property type="entry name" value="Ni_hydr_CYTB"/>
    <property type="match status" value="1"/>
</dbReference>
<comment type="caution">
    <text evidence="8">The sequence shown here is derived from an EMBL/GenBank/DDBJ whole genome shotgun (WGS) entry which is preliminary data.</text>
</comment>
<keyword evidence="3 6" id="KW-0812">Transmembrane</keyword>
<evidence type="ECO:0000256" key="2">
    <source>
        <dbReference type="ARBA" id="ARBA00022475"/>
    </source>
</evidence>
<feature type="domain" description="Cytochrome b561 bacterial/Ni-hydrogenase" evidence="7">
    <location>
        <begin position="13"/>
        <end position="198"/>
    </location>
</feature>
<dbReference type="InterPro" id="IPR016174">
    <property type="entry name" value="Di-haem_cyt_TM"/>
</dbReference>
<sequence length="212" mass="23537">MPSDKSATTPLSHPLVVRLTHWINAVAMVCMAMSGMGIYNAHPIVAFRFPEAVILGGWLGGSTIWHFAVMWLFVGNGLFYVLAGIADGYLRHRMFPIRAVEIVRDMRLALAFHLPHDSVKYNAVQKTLYVLVLLLGALMVASGLAIWKPVQFSSLTWLLGGFEFARVVHFVGMISIFGFLVIHFAMVALVPRTLISMTLGSRLLRSKKSSHE</sequence>
<keyword evidence="2" id="KW-1003">Cell membrane</keyword>
<dbReference type="PANTHER" id="PTHR30485:SF1">
    <property type="entry name" value="CYTOCHROME YDHU-RELATED"/>
    <property type="match status" value="1"/>
</dbReference>
<feature type="transmembrane region" description="Helical" evidence="6">
    <location>
        <begin position="128"/>
        <end position="147"/>
    </location>
</feature>
<evidence type="ECO:0000313" key="9">
    <source>
        <dbReference type="Proteomes" id="UP000219972"/>
    </source>
</evidence>
<evidence type="ECO:0000256" key="5">
    <source>
        <dbReference type="ARBA" id="ARBA00023136"/>
    </source>
</evidence>
<keyword evidence="4 6" id="KW-1133">Transmembrane helix</keyword>